<proteinExistence type="predicted"/>
<reference evidence="1" key="1">
    <citation type="journal article" date="2023" name="Mol. Phylogenet. Evol.">
        <title>Genome-scale phylogeny and comparative genomics of the fungal order Sordariales.</title>
        <authorList>
            <person name="Hensen N."/>
            <person name="Bonometti L."/>
            <person name="Westerberg I."/>
            <person name="Brannstrom I.O."/>
            <person name="Guillou S."/>
            <person name="Cros-Aarteil S."/>
            <person name="Calhoun S."/>
            <person name="Haridas S."/>
            <person name="Kuo A."/>
            <person name="Mondo S."/>
            <person name="Pangilinan J."/>
            <person name="Riley R."/>
            <person name="LaButti K."/>
            <person name="Andreopoulos B."/>
            <person name="Lipzen A."/>
            <person name="Chen C."/>
            <person name="Yan M."/>
            <person name="Daum C."/>
            <person name="Ng V."/>
            <person name="Clum A."/>
            <person name="Steindorff A."/>
            <person name="Ohm R.A."/>
            <person name="Martin F."/>
            <person name="Silar P."/>
            <person name="Natvig D.O."/>
            <person name="Lalanne C."/>
            <person name="Gautier V."/>
            <person name="Ament-Velasquez S.L."/>
            <person name="Kruys A."/>
            <person name="Hutchinson M.I."/>
            <person name="Powell A.J."/>
            <person name="Barry K."/>
            <person name="Miller A.N."/>
            <person name="Grigoriev I.V."/>
            <person name="Debuchy R."/>
            <person name="Gladieux P."/>
            <person name="Hiltunen Thoren M."/>
            <person name="Johannesson H."/>
        </authorList>
    </citation>
    <scope>NUCLEOTIDE SEQUENCE</scope>
    <source>
        <strain evidence="1">PSN293</strain>
    </source>
</reference>
<organism evidence="1 2">
    <name type="scientific">Rhypophila decipiens</name>
    <dbReference type="NCBI Taxonomy" id="261697"/>
    <lineage>
        <taxon>Eukaryota</taxon>
        <taxon>Fungi</taxon>
        <taxon>Dikarya</taxon>
        <taxon>Ascomycota</taxon>
        <taxon>Pezizomycotina</taxon>
        <taxon>Sordariomycetes</taxon>
        <taxon>Sordariomycetidae</taxon>
        <taxon>Sordariales</taxon>
        <taxon>Naviculisporaceae</taxon>
        <taxon>Rhypophila</taxon>
    </lineage>
</organism>
<evidence type="ECO:0000313" key="1">
    <source>
        <dbReference type="EMBL" id="KAK4207528.1"/>
    </source>
</evidence>
<dbReference type="EMBL" id="MU858289">
    <property type="protein sequence ID" value="KAK4207528.1"/>
    <property type="molecule type" value="Genomic_DNA"/>
</dbReference>
<dbReference type="AlphaFoldDB" id="A0AAN6XV70"/>
<accession>A0AAN6XV70</accession>
<gene>
    <name evidence="1" type="ORF">QBC37DRAFT_92808</name>
</gene>
<evidence type="ECO:0000313" key="2">
    <source>
        <dbReference type="Proteomes" id="UP001301769"/>
    </source>
</evidence>
<reference evidence="1" key="2">
    <citation type="submission" date="2023-05" db="EMBL/GenBank/DDBJ databases">
        <authorList>
            <consortium name="Lawrence Berkeley National Laboratory"/>
            <person name="Steindorff A."/>
            <person name="Hensen N."/>
            <person name="Bonometti L."/>
            <person name="Westerberg I."/>
            <person name="Brannstrom I.O."/>
            <person name="Guillou S."/>
            <person name="Cros-Aarteil S."/>
            <person name="Calhoun S."/>
            <person name="Haridas S."/>
            <person name="Kuo A."/>
            <person name="Mondo S."/>
            <person name="Pangilinan J."/>
            <person name="Riley R."/>
            <person name="Labutti K."/>
            <person name="Andreopoulos B."/>
            <person name="Lipzen A."/>
            <person name="Chen C."/>
            <person name="Yanf M."/>
            <person name="Daum C."/>
            <person name="Ng V."/>
            <person name="Clum A."/>
            <person name="Ohm R."/>
            <person name="Martin F."/>
            <person name="Silar P."/>
            <person name="Natvig D."/>
            <person name="Lalanne C."/>
            <person name="Gautier V."/>
            <person name="Ament-Velasquez S.L."/>
            <person name="Kruys A."/>
            <person name="Hutchinson M.I."/>
            <person name="Powell A.J."/>
            <person name="Barry K."/>
            <person name="Miller A.N."/>
            <person name="Grigoriev I.V."/>
            <person name="Debuchy R."/>
            <person name="Gladieux P."/>
            <person name="Thoren M.H."/>
            <person name="Johannesson H."/>
        </authorList>
    </citation>
    <scope>NUCLEOTIDE SEQUENCE</scope>
    <source>
        <strain evidence="1">PSN293</strain>
    </source>
</reference>
<name>A0AAN6XV70_9PEZI</name>
<comment type="caution">
    <text evidence="1">The sequence shown here is derived from an EMBL/GenBank/DDBJ whole genome shotgun (WGS) entry which is preliminary data.</text>
</comment>
<dbReference type="PANTHER" id="PTHR33099">
    <property type="entry name" value="FE2OG DIOXYGENASE DOMAIN-CONTAINING PROTEIN"/>
    <property type="match status" value="1"/>
</dbReference>
<dbReference type="PANTHER" id="PTHR33099:SF7">
    <property type="entry name" value="MYND-TYPE DOMAIN-CONTAINING PROTEIN"/>
    <property type="match status" value="1"/>
</dbReference>
<dbReference type="Gene3D" id="2.60.120.620">
    <property type="entry name" value="q2cbj1_9rhob like domain"/>
    <property type="match status" value="1"/>
</dbReference>
<protein>
    <submittedName>
        <fullName evidence="1">Uncharacterized protein</fullName>
    </submittedName>
</protein>
<keyword evidence="2" id="KW-1185">Reference proteome</keyword>
<sequence>MAKATTPGSSSPSDVPSVNERSIIRQGLNSALGAIKATGTFAAFAKVPSGSIKPIFIDNVGFLEFPLLEATARALIAKARQESNGKGNHVYVDDSARNIWELDADHLHLSPQWAVVADSSLEWVARKLGIPGSISIKAQFQEIVIHEKEAICKAHANARNIPGLFGTLVVCLPSEHRGGDLVLKHENSTKVFKTSNTHPSMACWFSDVTSEVLPVTSGLRIVLVYNLVTSEQPDEPRLSATLNAWQLEQVTRVQEALRAWLDSRGPQRGAGTATVAQELDYLCYALHDDCTRINPALDKLKGSDFHRMQCLQDTCSSQKATMFLAILEKTEYGKVESPHRRSRCVHDHYWEDDLSYEDDGLSWHEIYDVEETEYRIKNVVSVEGKAVREECIGEECISEEDFQSKLIQYDKGDDPFLSADNVEEDHYSGSREESDSATHYYRISVAVIVPNDLVDVFLTGKIPSDAAQGQLPKYLARCSELDPQSRQSAMNMVRHLAELALSTRRTASSFKGLNVNEETVMEVVNVILQNRNYELFCLVFSWLKGRVGTQFLAAVKKAMDEDQSFDFSQVKDSEPMPSIFDT</sequence>
<dbReference type="Proteomes" id="UP001301769">
    <property type="component" value="Unassembled WGS sequence"/>
</dbReference>